<dbReference type="InterPro" id="IPR014030">
    <property type="entry name" value="Ketoacyl_synth_N"/>
</dbReference>
<dbReference type="PROSITE" id="PS52004">
    <property type="entry name" value="KS3_2"/>
    <property type="match status" value="1"/>
</dbReference>
<dbReference type="SUPFAM" id="SSF53901">
    <property type="entry name" value="Thiolase-like"/>
    <property type="match status" value="2"/>
</dbReference>
<protein>
    <submittedName>
        <fullName evidence="6">Beta-ketoacyl synthase</fullName>
    </submittedName>
</protein>
<sequence length="618" mass="65420">MTNHSSVLPLIVGFGGFNAAGRSSGHQAYSRMVLESLGVNERNQTIAGLSALMGLKGADEEAVLSGTLVRRLETRFFDPEAAPGVKKLAPVDAVKGVNQYLVSGKELPNPLPAGWTAEPLDEGGKQFRVTLPQEQAVFVEHNTPMAVQAAGQLPTGFEPGDHYRSQHHPRGLQMSILGASDAVKSMGLAWSEIVQLVTPDQIAVYSSSVMSQLDATGFGGMMQARQRGVRPTSKQLAMGLNTMPADFINAYVLGSLGATAGIAGACATFLYNLRQGVEDIRSGRRKVVIVGSAEAPIVPEVMDGYAAMSALATDANLMKLDGVATPDYRRASRPFGDNCGFTLAESSQYVVLMADDLALELGAQVFGAVPGVYVNADGYKKSISAPGAGNYITMAKAVGLAQTLVGEQVVKHQSFVQAHGSSTPQNRVTESRIFDRVAEAFGIESWPVAAVKSYVGHSLGPASGDQLATSLGIFAKGIVPGVKTIAKVADDVFAQRLSIGLSDQNVGVDNCSVAFLNSKGFGGNNATATVFSPSIANGYLLKKYGKERFAAYSSAQEKTTAAAQSYLDEADKGALNPIYEFGNNIVDEEKIQIQRDSIRIPGFEFEIPLLNDEGYGEF</sequence>
<comment type="similarity">
    <text evidence="2 4">Belongs to the thiolase-like superfamily. Beta-ketoacyl-ACP synthases family.</text>
</comment>
<evidence type="ECO:0000313" key="6">
    <source>
        <dbReference type="EMBL" id="MDO6421721.1"/>
    </source>
</evidence>
<dbReference type="GO" id="GO:0004315">
    <property type="term" value="F:3-oxoacyl-[acyl-carrier-protein] synthase activity"/>
    <property type="evidence" value="ECO:0007669"/>
    <property type="project" value="TreeGrafter"/>
</dbReference>
<evidence type="ECO:0000256" key="1">
    <source>
        <dbReference type="ARBA" id="ARBA00005194"/>
    </source>
</evidence>
<feature type="domain" description="Ketosynthase family 3 (KS3)" evidence="5">
    <location>
        <begin position="1"/>
        <end position="532"/>
    </location>
</feature>
<evidence type="ECO:0000256" key="4">
    <source>
        <dbReference type="RuleBase" id="RU003694"/>
    </source>
</evidence>
<dbReference type="Proteomes" id="UP001169760">
    <property type="component" value="Unassembled WGS sequence"/>
</dbReference>
<dbReference type="InterPro" id="IPR016039">
    <property type="entry name" value="Thiolase-like"/>
</dbReference>
<evidence type="ECO:0000256" key="2">
    <source>
        <dbReference type="ARBA" id="ARBA00008467"/>
    </source>
</evidence>
<dbReference type="InterPro" id="IPR020841">
    <property type="entry name" value="PKS_Beta-ketoAc_synthase_dom"/>
</dbReference>
<dbReference type="GO" id="GO:0005829">
    <property type="term" value="C:cytosol"/>
    <property type="evidence" value="ECO:0007669"/>
    <property type="project" value="TreeGrafter"/>
</dbReference>
<evidence type="ECO:0000256" key="3">
    <source>
        <dbReference type="ARBA" id="ARBA00022679"/>
    </source>
</evidence>
<comment type="pathway">
    <text evidence="1">Lipid metabolism; fatty acid biosynthesis.</text>
</comment>
<dbReference type="Pfam" id="PF02801">
    <property type="entry name" value="Ketoacyl-synt_C"/>
    <property type="match status" value="1"/>
</dbReference>
<accession>A0AAW7X519</accession>
<keyword evidence="3 4" id="KW-0808">Transferase</keyword>
<dbReference type="Gene3D" id="3.40.47.10">
    <property type="match status" value="1"/>
</dbReference>
<dbReference type="RefSeq" id="WP_303491338.1">
    <property type="nucleotide sequence ID" value="NZ_JAUOPB010000003.1"/>
</dbReference>
<comment type="caution">
    <text evidence="6">The sequence shown here is derived from an EMBL/GenBank/DDBJ whole genome shotgun (WGS) entry which is preliminary data.</text>
</comment>
<dbReference type="CDD" id="cd00828">
    <property type="entry name" value="elong_cond_enzymes"/>
    <property type="match status" value="1"/>
</dbReference>
<dbReference type="PANTHER" id="PTHR11712">
    <property type="entry name" value="POLYKETIDE SYNTHASE-RELATED"/>
    <property type="match status" value="1"/>
</dbReference>
<dbReference type="AlphaFoldDB" id="A0AAW7X519"/>
<dbReference type="EMBL" id="JAUOPB010000003">
    <property type="protein sequence ID" value="MDO6421721.1"/>
    <property type="molecule type" value="Genomic_DNA"/>
</dbReference>
<name>A0AAW7X519_9GAMM</name>
<dbReference type="PANTHER" id="PTHR11712:SF336">
    <property type="entry name" value="3-OXOACYL-[ACYL-CARRIER-PROTEIN] SYNTHASE, MITOCHONDRIAL"/>
    <property type="match status" value="1"/>
</dbReference>
<dbReference type="InterPro" id="IPR014031">
    <property type="entry name" value="Ketoacyl_synth_C"/>
</dbReference>
<proteinExistence type="inferred from homology"/>
<reference evidence="6" key="1">
    <citation type="submission" date="2023-07" db="EMBL/GenBank/DDBJ databases">
        <title>Genome content predicts the carbon catabolic preferences of heterotrophic bacteria.</title>
        <authorList>
            <person name="Gralka M."/>
        </authorList>
    </citation>
    <scope>NUCLEOTIDE SEQUENCE</scope>
    <source>
        <strain evidence="6">I3M17_2</strain>
    </source>
</reference>
<dbReference type="InterPro" id="IPR047224">
    <property type="entry name" value="FAS_alpha_su_C"/>
</dbReference>
<organism evidence="6 7">
    <name type="scientific">Saccharophagus degradans</name>
    <dbReference type="NCBI Taxonomy" id="86304"/>
    <lineage>
        <taxon>Bacteria</taxon>
        <taxon>Pseudomonadati</taxon>
        <taxon>Pseudomonadota</taxon>
        <taxon>Gammaproteobacteria</taxon>
        <taxon>Cellvibrionales</taxon>
        <taxon>Cellvibrionaceae</taxon>
        <taxon>Saccharophagus</taxon>
    </lineage>
</organism>
<gene>
    <name evidence="6" type="ORF">Q4521_04480</name>
</gene>
<dbReference type="GO" id="GO:0006633">
    <property type="term" value="P:fatty acid biosynthetic process"/>
    <property type="evidence" value="ECO:0007669"/>
    <property type="project" value="TreeGrafter"/>
</dbReference>
<evidence type="ECO:0000313" key="7">
    <source>
        <dbReference type="Proteomes" id="UP001169760"/>
    </source>
</evidence>
<dbReference type="Pfam" id="PF00109">
    <property type="entry name" value="ketoacyl-synt"/>
    <property type="match status" value="1"/>
</dbReference>
<evidence type="ECO:0000259" key="5">
    <source>
        <dbReference type="PROSITE" id="PS52004"/>
    </source>
</evidence>
<dbReference type="InterPro" id="IPR000794">
    <property type="entry name" value="Beta-ketoacyl_synthase"/>
</dbReference>